<dbReference type="Proteomes" id="UP000002931">
    <property type="component" value="Unassembled WGS sequence"/>
</dbReference>
<evidence type="ECO:0000256" key="1">
    <source>
        <dbReference type="SAM" id="MobiDB-lite"/>
    </source>
</evidence>
<organism evidence="4 5">
    <name type="scientific">Maritimibacter alkaliphilus HTCC2654</name>
    <dbReference type="NCBI Taxonomy" id="314271"/>
    <lineage>
        <taxon>Bacteria</taxon>
        <taxon>Pseudomonadati</taxon>
        <taxon>Pseudomonadota</taxon>
        <taxon>Alphaproteobacteria</taxon>
        <taxon>Rhodobacterales</taxon>
        <taxon>Roseobacteraceae</taxon>
        <taxon>Maritimibacter</taxon>
    </lineage>
</organism>
<dbReference type="AlphaFoldDB" id="A3VLM5"/>
<dbReference type="Pfam" id="PF00501">
    <property type="entry name" value="AMP-binding"/>
    <property type="match status" value="1"/>
</dbReference>
<keyword evidence="4" id="KW-0808">Transferase</keyword>
<feature type="region of interest" description="Disordered" evidence="1">
    <location>
        <begin position="1"/>
        <end position="20"/>
    </location>
</feature>
<keyword evidence="5" id="KW-1185">Reference proteome</keyword>
<evidence type="ECO:0000259" key="3">
    <source>
        <dbReference type="Pfam" id="PF13193"/>
    </source>
</evidence>
<reference evidence="4 5" key="1">
    <citation type="journal article" date="2010" name="J. Bacteriol.">
        <title>Genome sequences of Pelagibaca bermudensis HTCC2601T and Maritimibacter alkaliphilus HTCC2654T, the type strains of two marine Roseobacter genera.</title>
        <authorList>
            <person name="Thrash J.C."/>
            <person name="Cho J.C."/>
            <person name="Ferriera S."/>
            <person name="Johnson J."/>
            <person name="Vergin K.L."/>
            <person name="Giovannoni S.J."/>
        </authorList>
    </citation>
    <scope>NUCLEOTIDE SEQUENCE [LARGE SCALE GENOMIC DNA]</scope>
    <source>
        <strain evidence="4 5">HTCC2654</strain>
    </source>
</reference>
<evidence type="ECO:0000313" key="4">
    <source>
        <dbReference type="EMBL" id="EAQ10802.1"/>
    </source>
</evidence>
<dbReference type="InterPro" id="IPR025110">
    <property type="entry name" value="AMP-bd_C"/>
</dbReference>
<evidence type="ECO:0000313" key="5">
    <source>
        <dbReference type="Proteomes" id="UP000002931"/>
    </source>
</evidence>
<dbReference type="PANTHER" id="PTHR24096">
    <property type="entry name" value="LONG-CHAIN-FATTY-ACID--COA LIGASE"/>
    <property type="match status" value="1"/>
</dbReference>
<dbReference type="EC" id="2.3.1.86" evidence="4"/>
<comment type="caution">
    <text evidence="4">The sequence shown here is derived from an EMBL/GenBank/DDBJ whole genome shotgun (WGS) entry which is preliminary data.</text>
</comment>
<dbReference type="InterPro" id="IPR045851">
    <property type="entry name" value="AMP-bd_C_sf"/>
</dbReference>
<proteinExistence type="predicted"/>
<feature type="compositionally biased region" description="Basic and acidic residues" evidence="1">
    <location>
        <begin position="1"/>
        <end position="17"/>
    </location>
</feature>
<dbReference type="PANTHER" id="PTHR24096:SF323">
    <property type="entry name" value="BLR3536 PROTEIN"/>
    <property type="match status" value="1"/>
</dbReference>
<name>A3VLM5_9RHOB</name>
<dbReference type="Gene3D" id="3.40.50.12780">
    <property type="entry name" value="N-terminal domain of ligase-like"/>
    <property type="match status" value="1"/>
</dbReference>
<accession>A3VLM5</accession>
<dbReference type="HOGENOM" id="CLU_000022_59_0_5"/>
<evidence type="ECO:0000259" key="2">
    <source>
        <dbReference type="Pfam" id="PF00501"/>
    </source>
</evidence>
<feature type="domain" description="AMP-dependent synthetase/ligase" evidence="2">
    <location>
        <begin position="21"/>
        <end position="375"/>
    </location>
</feature>
<dbReference type="InterPro" id="IPR020845">
    <property type="entry name" value="AMP-binding_CS"/>
</dbReference>
<sequence length="524" mass="57717">MMTELKEIHMRDPENDSRTPAAVITGDRTVSHEEMEARIDKVAGALLAKGLGEGQIVAQLMRNDTPIIEVNVGARRVGCYSVPLNWHLAAPEIQFLLEDSGAEVLVAHADLLRPVRDLVPEGCEVIVVETPPSIREAFRLDPADCTVPAGERNYEDWIAAAEPHAGENPADRGVIIYTSGTTGKPKGVMRDPMTPEETRLNARVFRDTIGIAPDMRGLIATPLYHASPNGFARYAATQGELLVITPRFDAEEFLALIEKHRINVIVAVPTIFVKLLKLPKEVREKYDVSSLRFISHTASACPVEVKRELMEWVGPIVHEVYGGTEVGIALHASPEDWLKKPGTVGRCVEHAEVRILGENDEILGPNEPGEIYVKNGTYSDFTYIKNPEARAECEKDGFISIGDVGYLDEDGFLFISDRKRDMIIFAGTNIYPAEIESELVLCPEVADCAVFGLPDPEFGEVVAAYIQPAPGTTPDADSIRAFLEPRIAKYKIPRRIEIVPTLPREESGKLMKRKLRDAVIAGTA</sequence>
<dbReference type="PROSITE" id="PS00455">
    <property type="entry name" value="AMP_BINDING"/>
    <property type="match status" value="1"/>
</dbReference>
<gene>
    <name evidence="4" type="ORF">RB2654_21578</name>
</gene>
<dbReference type="SUPFAM" id="SSF56801">
    <property type="entry name" value="Acetyl-CoA synthetase-like"/>
    <property type="match status" value="1"/>
</dbReference>
<dbReference type="GO" id="GO:0004321">
    <property type="term" value="F:fatty-acyl-CoA synthase activity"/>
    <property type="evidence" value="ECO:0007669"/>
    <property type="project" value="UniProtKB-EC"/>
</dbReference>
<feature type="domain" description="AMP-binding enzyme C-terminal" evidence="3">
    <location>
        <begin position="434"/>
        <end position="509"/>
    </location>
</feature>
<protein>
    <submittedName>
        <fullName evidence="4">Acyl-CoA synthase</fullName>
        <ecNumber evidence="4">2.3.1.86</ecNumber>
    </submittedName>
</protein>
<keyword evidence="4" id="KW-0012">Acyltransferase</keyword>
<dbReference type="GO" id="GO:0016405">
    <property type="term" value="F:CoA-ligase activity"/>
    <property type="evidence" value="ECO:0007669"/>
    <property type="project" value="TreeGrafter"/>
</dbReference>
<dbReference type="Gene3D" id="3.30.300.30">
    <property type="match status" value="1"/>
</dbReference>
<dbReference type="STRING" id="314271.RB2654_21578"/>
<dbReference type="Pfam" id="PF13193">
    <property type="entry name" value="AMP-binding_C"/>
    <property type="match status" value="1"/>
</dbReference>
<dbReference type="eggNOG" id="COG0318">
    <property type="taxonomic scope" value="Bacteria"/>
</dbReference>
<dbReference type="EMBL" id="AAMT01000024">
    <property type="protein sequence ID" value="EAQ10802.1"/>
    <property type="molecule type" value="Genomic_DNA"/>
</dbReference>
<dbReference type="InterPro" id="IPR042099">
    <property type="entry name" value="ANL_N_sf"/>
</dbReference>
<dbReference type="InterPro" id="IPR000873">
    <property type="entry name" value="AMP-dep_synth/lig_dom"/>
</dbReference>